<comment type="caution">
    <text evidence="7">The sequence shown here is derived from an EMBL/GenBank/DDBJ whole genome shotgun (WGS) entry which is preliminary data.</text>
</comment>
<dbReference type="AlphaFoldDB" id="A0A482XYL8"/>
<feature type="region of interest" description="Disordered" evidence="6">
    <location>
        <begin position="516"/>
        <end position="609"/>
    </location>
</feature>
<dbReference type="GO" id="GO:0005524">
    <property type="term" value="F:ATP binding"/>
    <property type="evidence" value="ECO:0007669"/>
    <property type="project" value="UniProtKB-KW"/>
</dbReference>
<reference evidence="7 8" key="1">
    <citation type="journal article" date="2017" name="Gigascience">
        <title>Genome sequence of the small brown planthopper, Laodelphax striatellus.</title>
        <authorList>
            <person name="Zhu J."/>
            <person name="Jiang F."/>
            <person name="Wang X."/>
            <person name="Yang P."/>
            <person name="Bao Y."/>
            <person name="Zhao W."/>
            <person name="Wang W."/>
            <person name="Lu H."/>
            <person name="Wang Q."/>
            <person name="Cui N."/>
            <person name="Li J."/>
            <person name="Chen X."/>
            <person name="Luo L."/>
            <person name="Yu J."/>
            <person name="Kang L."/>
            <person name="Cui F."/>
        </authorList>
    </citation>
    <scope>NUCLEOTIDE SEQUENCE [LARGE SCALE GENOMIC DNA]</scope>
    <source>
        <strain evidence="7">Lst14</strain>
    </source>
</reference>
<name>A0A482XYL8_LAOST</name>
<keyword evidence="4" id="KW-0547">Nucleotide-binding</keyword>
<evidence type="ECO:0000256" key="1">
    <source>
        <dbReference type="ARBA" id="ARBA00006820"/>
    </source>
</evidence>
<protein>
    <submittedName>
        <fullName evidence="7">Uncharacterized protein</fullName>
    </submittedName>
</protein>
<dbReference type="Pfam" id="PF03133">
    <property type="entry name" value="TTL"/>
    <property type="match status" value="1"/>
</dbReference>
<evidence type="ECO:0000256" key="4">
    <source>
        <dbReference type="ARBA" id="ARBA00022741"/>
    </source>
</evidence>
<keyword evidence="8" id="KW-1185">Reference proteome</keyword>
<gene>
    <name evidence="7" type="ORF">LSTR_LSTR008407</name>
</gene>
<dbReference type="Gene3D" id="3.30.470.20">
    <property type="entry name" value="ATP-grasp fold, B domain"/>
    <property type="match status" value="1"/>
</dbReference>
<dbReference type="PANTHER" id="PTHR12241">
    <property type="entry name" value="TUBULIN POLYGLUTAMYLASE"/>
    <property type="match status" value="1"/>
</dbReference>
<dbReference type="PANTHER" id="PTHR12241:SF161">
    <property type="entry name" value="TUBULIN POLYGLUTAMYLASE TTLL6"/>
    <property type="match status" value="1"/>
</dbReference>
<dbReference type="InterPro" id="IPR004344">
    <property type="entry name" value="TTL/TTLL_fam"/>
</dbReference>
<dbReference type="GO" id="GO:0005874">
    <property type="term" value="C:microtubule"/>
    <property type="evidence" value="ECO:0007669"/>
    <property type="project" value="UniProtKB-KW"/>
</dbReference>
<feature type="compositionally biased region" description="Basic and acidic residues" evidence="6">
    <location>
        <begin position="48"/>
        <end position="64"/>
    </location>
</feature>
<dbReference type="GO" id="GO:0015631">
    <property type="term" value="F:tubulin binding"/>
    <property type="evidence" value="ECO:0007669"/>
    <property type="project" value="TreeGrafter"/>
</dbReference>
<evidence type="ECO:0000256" key="2">
    <source>
        <dbReference type="ARBA" id="ARBA00022598"/>
    </source>
</evidence>
<dbReference type="SMR" id="A0A482XYL8"/>
<dbReference type="GO" id="GO:0000226">
    <property type="term" value="P:microtubule cytoskeleton organization"/>
    <property type="evidence" value="ECO:0007669"/>
    <property type="project" value="TreeGrafter"/>
</dbReference>
<evidence type="ECO:0000256" key="6">
    <source>
        <dbReference type="SAM" id="MobiDB-lite"/>
    </source>
</evidence>
<dbReference type="GO" id="GO:0070740">
    <property type="term" value="F:tubulin-glutamic acid ligase activity"/>
    <property type="evidence" value="ECO:0007669"/>
    <property type="project" value="TreeGrafter"/>
</dbReference>
<dbReference type="FunFam" id="3.30.470.20:FF:000009">
    <property type="entry name" value="tubulin polyglutamylase TTLL5 isoform X1"/>
    <property type="match status" value="1"/>
</dbReference>
<keyword evidence="2" id="KW-0436">Ligase</keyword>
<evidence type="ECO:0000256" key="5">
    <source>
        <dbReference type="ARBA" id="ARBA00022840"/>
    </source>
</evidence>
<evidence type="ECO:0000313" key="7">
    <source>
        <dbReference type="EMBL" id="RZF49121.1"/>
    </source>
</evidence>
<dbReference type="FunCoup" id="A0A482XYL8">
    <property type="interactions" value="6"/>
</dbReference>
<proteinExistence type="inferred from homology"/>
<dbReference type="EMBL" id="QKKF02000377">
    <property type="protein sequence ID" value="RZF49121.1"/>
    <property type="molecule type" value="Genomic_DNA"/>
</dbReference>
<keyword evidence="5" id="KW-0067">ATP-binding</keyword>
<dbReference type="Proteomes" id="UP000291343">
    <property type="component" value="Unassembled WGS sequence"/>
</dbReference>
<dbReference type="STRING" id="195883.A0A482XYL8"/>
<organism evidence="7 8">
    <name type="scientific">Laodelphax striatellus</name>
    <name type="common">Small brown planthopper</name>
    <name type="synonym">Delphax striatella</name>
    <dbReference type="NCBI Taxonomy" id="195883"/>
    <lineage>
        <taxon>Eukaryota</taxon>
        <taxon>Metazoa</taxon>
        <taxon>Ecdysozoa</taxon>
        <taxon>Arthropoda</taxon>
        <taxon>Hexapoda</taxon>
        <taxon>Insecta</taxon>
        <taxon>Pterygota</taxon>
        <taxon>Neoptera</taxon>
        <taxon>Paraneoptera</taxon>
        <taxon>Hemiptera</taxon>
        <taxon>Auchenorrhyncha</taxon>
        <taxon>Fulgoroidea</taxon>
        <taxon>Delphacidae</taxon>
        <taxon>Criomorphinae</taxon>
        <taxon>Laodelphax</taxon>
    </lineage>
</organism>
<feature type="compositionally biased region" description="Polar residues" evidence="6">
    <location>
        <begin position="548"/>
        <end position="564"/>
    </location>
</feature>
<sequence length="823" mass="95472">MTSGRVNRFNSPRFINFVESNHFSTDEDEEDCVFCKLEECQCTDEEKENEREDPVEDQSSRNDTPEPPCPVEDGARSISPKKKKKRKKISTICTENCKYEVVTKIAKSFGMRSVRECDNWNLYWTDHTVTVERAKEMKRFQKVNHFPGMAEICRKDLLARNLNRMLKLFPKDYNFFPKTWCLPADLGEVIAYSKSHPNKTFILKPDVGCQGKGIYLTKNVKDVKPYERMICQVYIHKPFLIDGFKFDMRIYALVTCVDPLRIFVYNDGLARFATSRYKEPAGHNTTNIYMHLTNYSLNKHSRMYVVDDEAGSKRRLSTLNQHFEKLSYDVERVWAAVDDAIVKTILAAHPVLKHSYKACFPSHDFLYACFELLGFDILLDYRLKPYILEVNHSPSFHTDARLDAEVKESLLEDTFRILNLAQCHRKRAVNEDRQRIYNRLMQTINSQTASSNTLSSECAAEMMNSQWEWESTHMGNYRQIYPSICSDQYQVFFEQNQSSVFQETFASKAREEASRLQREEFEAQKTAELSRRVGHKEKKEDDKSKLSQPSTNAGLRPESPQSAKKQMPLENRTGRRRHQILDELKQMKSKRKSAKDEESLPTSDSQECSVVVSPRRKKVYQMMKQAGNIRVPDMIKYGIYEKSKKSIEFNELPCETILPERKLTSLIRTLPKIRKGSGDNNNDQIILKSTVLQPPWVFGNDVNSNDDIMRLSNSKWSCMKPLCNKIVNDAAFLIENKQDKNLKQLPDLKVTCNEAAIFTRPNLPGPTEWPSTVGARSTRSFIARHFSNTLKLQDLESRLNYDRDTKSSIDRNLSMNNQMQSTL</sequence>
<dbReference type="PROSITE" id="PS51221">
    <property type="entry name" value="TTL"/>
    <property type="match status" value="1"/>
</dbReference>
<dbReference type="GO" id="GO:0036064">
    <property type="term" value="C:ciliary basal body"/>
    <property type="evidence" value="ECO:0007669"/>
    <property type="project" value="TreeGrafter"/>
</dbReference>
<evidence type="ECO:0000256" key="3">
    <source>
        <dbReference type="ARBA" id="ARBA00022701"/>
    </source>
</evidence>
<dbReference type="InParanoid" id="A0A482XYL8"/>
<evidence type="ECO:0000313" key="8">
    <source>
        <dbReference type="Proteomes" id="UP000291343"/>
    </source>
</evidence>
<feature type="region of interest" description="Disordered" evidence="6">
    <location>
        <begin position="43"/>
        <end position="83"/>
    </location>
</feature>
<accession>A0A482XYL8</accession>
<dbReference type="OrthoDB" id="202825at2759"/>
<dbReference type="SUPFAM" id="SSF56059">
    <property type="entry name" value="Glutathione synthetase ATP-binding domain-like"/>
    <property type="match status" value="1"/>
</dbReference>
<feature type="compositionally biased region" description="Basic and acidic residues" evidence="6">
    <location>
        <begin position="516"/>
        <end position="545"/>
    </location>
</feature>
<keyword evidence="3" id="KW-0493">Microtubule</keyword>
<comment type="similarity">
    <text evidence="1">Belongs to the tubulin--tyrosine ligase family.</text>
</comment>